<comment type="similarity">
    <text evidence="12">In the C-terminal section; belongs to the AIR synthase family.</text>
</comment>
<dbReference type="FunFam" id="3.90.600.10:FF:000001">
    <property type="entry name" value="Trifunctional purine biosynthetic protein adenosine-3"/>
    <property type="match status" value="1"/>
</dbReference>
<dbReference type="SMART" id="SM01210">
    <property type="entry name" value="GARS_C"/>
    <property type="match status" value="1"/>
</dbReference>
<dbReference type="Pfam" id="PF00586">
    <property type="entry name" value="AIRS"/>
    <property type="match status" value="1"/>
</dbReference>
<evidence type="ECO:0000256" key="5">
    <source>
        <dbReference type="ARBA" id="ARBA00022723"/>
    </source>
</evidence>
<dbReference type="SUPFAM" id="SSF55326">
    <property type="entry name" value="PurM N-terminal domain-like"/>
    <property type="match status" value="1"/>
</dbReference>
<dbReference type="InterPro" id="IPR011761">
    <property type="entry name" value="ATP-grasp"/>
</dbReference>
<keyword evidence="5" id="KW-0479">Metal-binding</keyword>
<protein>
    <submittedName>
        <fullName evidence="17">Bifunctional purine biosynthetic protein ade1</fullName>
    </submittedName>
</protein>
<dbReference type="Gene3D" id="3.40.50.20">
    <property type="match status" value="1"/>
</dbReference>
<evidence type="ECO:0000256" key="12">
    <source>
        <dbReference type="ARBA" id="ARBA00029444"/>
    </source>
</evidence>
<dbReference type="Pfam" id="PF02769">
    <property type="entry name" value="AIRS_C"/>
    <property type="match status" value="1"/>
</dbReference>
<comment type="pathway">
    <text evidence="1">Purine metabolism; IMP biosynthesis via de novo pathway; 5-amino-1-(5-phospho-D-ribosyl)imidazole from N(2)-formyl-N(1)-(5-phospho-D-ribosyl)glycinamide: step 2/2.</text>
</comment>
<keyword evidence="7" id="KW-0658">Purine biosynthesis</keyword>
<dbReference type="GO" id="GO:0005829">
    <property type="term" value="C:cytosol"/>
    <property type="evidence" value="ECO:0007669"/>
    <property type="project" value="TreeGrafter"/>
</dbReference>
<dbReference type="GO" id="GO:0046872">
    <property type="term" value="F:metal ion binding"/>
    <property type="evidence" value="ECO:0007669"/>
    <property type="project" value="UniProtKB-KW"/>
</dbReference>
<dbReference type="CDD" id="cd02196">
    <property type="entry name" value="PurM"/>
    <property type="match status" value="1"/>
</dbReference>
<comment type="function">
    <text evidence="11">Catalyzes the second and fifth step in the 'de novo' purine biosynthesis pathway; contains phosphoribosylamine--glycine ligase (GARS) and phosphoribosylformylglycinamidine cyclo-ligase (AIRS) activities.</text>
</comment>
<dbReference type="AlphaFoldDB" id="A0A9P6FJQ0"/>
<dbReference type="InterPro" id="IPR037123">
    <property type="entry name" value="PRibGlycinamide_synth_C_sf"/>
</dbReference>
<evidence type="ECO:0000256" key="8">
    <source>
        <dbReference type="ARBA" id="ARBA00022840"/>
    </source>
</evidence>
<dbReference type="GO" id="GO:0006189">
    <property type="term" value="P:'de novo' IMP biosynthetic process"/>
    <property type="evidence" value="ECO:0007669"/>
    <property type="project" value="InterPro"/>
</dbReference>
<dbReference type="NCBIfam" id="TIGR00877">
    <property type="entry name" value="purD"/>
    <property type="match status" value="1"/>
</dbReference>
<organism evidence="17 18">
    <name type="scientific">Mortierella hygrophila</name>
    <dbReference type="NCBI Taxonomy" id="979708"/>
    <lineage>
        <taxon>Eukaryota</taxon>
        <taxon>Fungi</taxon>
        <taxon>Fungi incertae sedis</taxon>
        <taxon>Mucoromycota</taxon>
        <taxon>Mortierellomycotina</taxon>
        <taxon>Mortierellomycetes</taxon>
        <taxon>Mortierellales</taxon>
        <taxon>Mortierellaceae</taxon>
        <taxon>Mortierella</taxon>
    </lineage>
</organism>
<reference evidence="17" key="1">
    <citation type="journal article" date="2020" name="Fungal Divers.">
        <title>Resolving the Mortierellaceae phylogeny through synthesis of multi-gene phylogenetics and phylogenomics.</title>
        <authorList>
            <person name="Vandepol N."/>
            <person name="Liber J."/>
            <person name="Desiro A."/>
            <person name="Na H."/>
            <person name="Kennedy M."/>
            <person name="Barry K."/>
            <person name="Grigoriev I.V."/>
            <person name="Miller A.N."/>
            <person name="O'Donnell K."/>
            <person name="Stajich J.E."/>
            <person name="Bonito G."/>
        </authorList>
    </citation>
    <scope>NUCLEOTIDE SEQUENCE</scope>
    <source>
        <strain evidence="17">NRRL 2591</strain>
    </source>
</reference>
<dbReference type="SMART" id="SM01209">
    <property type="entry name" value="GARS_A"/>
    <property type="match status" value="1"/>
</dbReference>
<evidence type="ECO:0000259" key="16">
    <source>
        <dbReference type="PROSITE" id="PS50975"/>
    </source>
</evidence>
<comment type="pathway">
    <text evidence="2">Purine metabolism; IMP biosynthesis via de novo pathway; N(1)-(5-phospho-D-ribosyl)glycinamide from 5-phospho-alpha-D-ribose 1-diphosphate: step 2/2.</text>
</comment>
<dbReference type="InterPro" id="IPR011054">
    <property type="entry name" value="Rudment_hybrid_motif"/>
</dbReference>
<dbReference type="FunFam" id="3.30.470.20:FF:000018">
    <property type="entry name" value="Trifunctional purine biosynthetic protein adenosine-3"/>
    <property type="match status" value="1"/>
</dbReference>
<name>A0A9P6FJQ0_9FUNG</name>
<dbReference type="Gene3D" id="3.90.600.10">
    <property type="entry name" value="Phosphoribosylglycinamide synthetase, C-terminal domain"/>
    <property type="match status" value="1"/>
</dbReference>
<dbReference type="EMBL" id="JAAAXW010000003">
    <property type="protein sequence ID" value="KAF9551657.1"/>
    <property type="molecule type" value="Genomic_DNA"/>
</dbReference>
<evidence type="ECO:0000256" key="7">
    <source>
        <dbReference type="ARBA" id="ARBA00022755"/>
    </source>
</evidence>
<evidence type="ECO:0000256" key="11">
    <source>
        <dbReference type="ARBA" id="ARBA00029388"/>
    </source>
</evidence>
<dbReference type="InterPro" id="IPR016188">
    <property type="entry name" value="PurM-like_N"/>
</dbReference>
<dbReference type="Pfam" id="PF02843">
    <property type="entry name" value="GARS_C"/>
    <property type="match status" value="1"/>
</dbReference>
<evidence type="ECO:0000256" key="1">
    <source>
        <dbReference type="ARBA" id="ARBA00004686"/>
    </source>
</evidence>
<evidence type="ECO:0000256" key="14">
    <source>
        <dbReference type="ARBA" id="ARBA00049057"/>
    </source>
</evidence>
<evidence type="ECO:0000256" key="6">
    <source>
        <dbReference type="ARBA" id="ARBA00022741"/>
    </source>
</evidence>
<dbReference type="Gene3D" id="3.30.470.20">
    <property type="entry name" value="ATP-grasp fold, B domain"/>
    <property type="match status" value="1"/>
</dbReference>
<dbReference type="InterPro" id="IPR020560">
    <property type="entry name" value="PRibGlycinamide_synth_C-dom"/>
</dbReference>
<dbReference type="InterPro" id="IPR036676">
    <property type="entry name" value="PurM-like_C_sf"/>
</dbReference>
<evidence type="ECO:0000256" key="13">
    <source>
        <dbReference type="ARBA" id="ARBA00047843"/>
    </source>
</evidence>
<dbReference type="InterPro" id="IPR020561">
    <property type="entry name" value="PRibGlycinamid_synth_ATP-grasp"/>
</dbReference>
<accession>A0A9P6FJQ0</accession>
<dbReference type="GO" id="GO:0046084">
    <property type="term" value="P:adenine biosynthetic process"/>
    <property type="evidence" value="ECO:0007669"/>
    <property type="project" value="TreeGrafter"/>
</dbReference>
<keyword evidence="10" id="KW-0511">Multifunctional enzyme</keyword>
<dbReference type="Pfam" id="PF02844">
    <property type="entry name" value="GARS_N"/>
    <property type="match status" value="1"/>
</dbReference>
<evidence type="ECO:0000256" key="3">
    <source>
        <dbReference type="ARBA" id="ARBA00007423"/>
    </source>
</evidence>
<evidence type="ECO:0000256" key="9">
    <source>
        <dbReference type="ARBA" id="ARBA00023211"/>
    </source>
</evidence>
<keyword evidence="18" id="KW-1185">Reference proteome</keyword>
<dbReference type="NCBIfam" id="TIGR00878">
    <property type="entry name" value="purM"/>
    <property type="match status" value="1"/>
</dbReference>
<dbReference type="SUPFAM" id="SSF56042">
    <property type="entry name" value="PurM C-terminal domain-like"/>
    <property type="match status" value="1"/>
</dbReference>
<dbReference type="GO" id="GO:0005524">
    <property type="term" value="F:ATP binding"/>
    <property type="evidence" value="ECO:0007669"/>
    <property type="project" value="UniProtKB-UniRule"/>
</dbReference>
<keyword evidence="9" id="KW-0464">Manganese</keyword>
<keyword evidence="4" id="KW-0436">Ligase</keyword>
<dbReference type="Gene3D" id="3.30.1330.10">
    <property type="entry name" value="PurM-like, N-terminal domain"/>
    <property type="match status" value="1"/>
</dbReference>
<dbReference type="SUPFAM" id="SSF51246">
    <property type="entry name" value="Rudiment single hybrid motif"/>
    <property type="match status" value="1"/>
</dbReference>
<dbReference type="InterPro" id="IPR020562">
    <property type="entry name" value="PRibGlycinamide_synth_N"/>
</dbReference>
<evidence type="ECO:0000256" key="10">
    <source>
        <dbReference type="ARBA" id="ARBA00023268"/>
    </source>
</evidence>
<dbReference type="FunFam" id="3.30.1330.10:FF:000001">
    <property type="entry name" value="Phosphoribosylformylglycinamidine cyclo-ligase"/>
    <property type="match status" value="1"/>
</dbReference>
<dbReference type="SUPFAM" id="SSF56059">
    <property type="entry name" value="Glutathione synthetase ATP-binding domain-like"/>
    <property type="match status" value="1"/>
</dbReference>
<dbReference type="PROSITE" id="PS50975">
    <property type="entry name" value="ATP_GRASP"/>
    <property type="match status" value="1"/>
</dbReference>
<dbReference type="InterPro" id="IPR016185">
    <property type="entry name" value="PreATP-grasp_dom_sf"/>
</dbReference>
<dbReference type="PANTHER" id="PTHR10520">
    <property type="entry name" value="TRIFUNCTIONAL PURINE BIOSYNTHETIC PROTEIN ADENOSINE-3-RELATED"/>
    <property type="match status" value="1"/>
</dbReference>
<evidence type="ECO:0000313" key="18">
    <source>
        <dbReference type="Proteomes" id="UP000723463"/>
    </source>
</evidence>
<comment type="caution">
    <text evidence="17">The sequence shown here is derived from an EMBL/GenBank/DDBJ whole genome shotgun (WGS) entry which is preliminary data.</text>
</comment>
<dbReference type="GO" id="GO:0004637">
    <property type="term" value="F:phosphoribosylamine-glycine ligase activity"/>
    <property type="evidence" value="ECO:0007669"/>
    <property type="project" value="UniProtKB-EC"/>
</dbReference>
<dbReference type="Pfam" id="PF01071">
    <property type="entry name" value="GARS_A"/>
    <property type="match status" value="1"/>
</dbReference>
<dbReference type="PROSITE" id="PS00184">
    <property type="entry name" value="GARS"/>
    <property type="match status" value="1"/>
</dbReference>
<comment type="catalytic activity">
    <reaction evidence="13">
        <text>5-phospho-beta-D-ribosylamine + glycine + ATP = N(1)-(5-phospho-beta-D-ribosyl)glycinamide + ADP + phosphate + H(+)</text>
        <dbReference type="Rhea" id="RHEA:17453"/>
        <dbReference type="ChEBI" id="CHEBI:15378"/>
        <dbReference type="ChEBI" id="CHEBI:30616"/>
        <dbReference type="ChEBI" id="CHEBI:43474"/>
        <dbReference type="ChEBI" id="CHEBI:57305"/>
        <dbReference type="ChEBI" id="CHEBI:58681"/>
        <dbReference type="ChEBI" id="CHEBI:143788"/>
        <dbReference type="ChEBI" id="CHEBI:456216"/>
        <dbReference type="EC" id="6.3.4.13"/>
    </reaction>
</comment>
<dbReference type="InterPro" id="IPR020559">
    <property type="entry name" value="PRibGlycinamide_synth_CS"/>
</dbReference>
<evidence type="ECO:0000313" key="17">
    <source>
        <dbReference type="EMBL" id="KAF9551657.1"/>
    </source>
</evidence>
<sequence>MDKLIVLLLGNGGREHAIAWKLAQSDRVAKIFVAPGNGGTASGLNKVENVAIGVLDFAGLAKFAVENKVNFVIPGPEQPLVEGVTSVFQKIGIPVFGPSVKAARMEGSKTFSKDFMKKHNIPTAAYENFTDAAKAKEFIQKNDFNVVLKASGLAAGKGVLIPTTKEEACQGVDQILVEKVFGDAGNELVVEEFLEGQELSILAFSDGYTVVPLPPAQDHKRIFDNDQGPNTGGMGCYAPTPVASPEMLADIKRTILQPTIDGMRRDGFPFVGILFTGIMLTSSGAKVLEYNVRFGDPETEVVLPLLSDDTDLAEIMEACTEGRLDSVRVGIKPGFAATVVVASGGYPGAYSTGKEITLQKAGEDVIVFHAGTSIKESKLVTSGGRVLAATGVAKDLRTAVDKAYEGIGTIAFDQMFYRKDIAHRAFTFLAEQTASANQMTYAQAGVSIDAGNLLVQKIKPLVKATRRVGADGEIGGFGGLFDLKAAGFKDPILVSATDGVGTKLKLAHMTGIHDTIGQDVVAMNVNDLIVQGAESLFFLDYYACGKLEVEVAKDVVKGVADGCLMAGCALVGGETSEMPGLYAPGDYDLAGFAVGAVERNKIIPRMDLVKPGDILLGLTSSGAHSNGYSLIRKIVEKSNQELHSPCPWDKTKTLGQSLLTPTRIYVKQLLPVVRKDLVKAMAHITGGGFIDNIPRVLPHELGVEVDASSWPFPDVFKWIMATGNVPHREMARTFNCGIGMVLVVAAEDVEEVTQLCRAEGEVVYQIGVLKSKADNNGEEVVMRNMESSWTV</sequence>
<dbReference type="HAMAP" id="MF_00138">
    <property type="entry name" value="GARS"/>
    <property type="match status" value="1"/>
</dbReference>
<dbReference type="Gene3D" id="3.90.650.10">
    <property type="entry name" value="PurM-like C-terminal domain"/>
    <property type="match status" value="1"/>
</dbReference>
<dbReference type="FunFam" id="3.30.1490.20:FF:000006">
    <property type="entry name" value="phosphoribosylamine--glycine ligase, chloroplastic-like"/>
    <property type="match status" value="1"/>
</dbReference>
<dbReference type="HAMAP" id="MF_00741">
    <property type="entry name" value="AIRS"/>
    <property type="match status" value="1"/>
</dbReference>
<dbReference type="FunFam" id="3.90.650.10:FF:000019">
    <property type="entry name" value="Trifunctional purine biosynthetic protein adenosine-3"/>
    <property type="match status" value="1"/>
</dbReference>
<dbReference type="InterPro" id="IPR004733">
    <property type="entry name" value="PurM_cligase"/>
</dbReference>
<dbReference type="FunFam" id="3.40.50.20:FF:000006">
    <property type="entry name" value="Phosphoribosylamine--glycine ligase, chloroplastic"/>
    <property type="match status" value="1"/>
</dbReference>
<comment type="similarity">
    <text evidence="3">In the N-terminal section; belongs to the GARS family.</text>
</comment>
<dbReference type="InterPro" id="IPR013815">
    <property type="entry name" value="ATP_grasp_subdomain_1"/>
</dbReference>
<dbReference type="SUPFAM" id="SSF52440">
    <property type="entry name" value="PreATP-grasp domain"/>
    <property type="match status" value="1"/>
</dbReference>
<dbReference type="InterPro" id="IPR000115">
    <property type="entry name" value="PRibGlycinamide_synth"/>
</dbReference>
<evidence type="ECO:0000256" key="2">
    <source>
        <dbReference type="ARBA" id="ARBA00005174"/>
    </source>
</evidence>
<dbReference type="InterPro" id="IPR010918">
    <property type="entry name" value="PurM-like_C_dom"/>
</dbReference>
<dbReference type="Proteomes" id="UP000723463">
    <property type="component" value="Unassembled WGS sequence"/>
</dbReference>
<dbReference type="InterPro" id="IPR036921">
    <property type="entry name" value="PurM-like_N_sf"/>
</dbReference>
<proteinExistence type="inferred from homology"/>
<dbReference type="GO" id="GO:0004641">
    <property type="term" value="F:phosphoribosylformylglycinamidine cyclo-ligase activity"/>
    <property type="evidence" value="ECO:0007669"/>
    <property type="project" value="UniProtKB-EC"/>
</dbReference>
<comment type="catalytic activity">
    <reaction evidence="14">
        <text>2-formamido-N(1)-(5-O-phospho-beta-D-ribosyl)acetamidine + ATP = 5-amino-1-(5-phospho-beta-D-ribosyl)imidazole + ADP + phosphate + H(+)</text>
        <dbReference type="Rhea" id="RHEA:23032"/>
        <dbReference type="ChEBI" id="CHEBI:15378"/>
        <dbReference type="ChEBI" id="CHEBI:30616"/>
        <dbReference type="ChEBI" id="CHEBI:43474"/>
        <dbReference type="ChEBI" id="CHEBI:137981"/>
        <dbReference type="ChEBI" id="CHEBI:147287"/>
        <dbReference type="ChEBI" id="CHEBI:456216"/>
        <dbReference type="EC" id="6.3.3.1"/>
    </reaction>
</comment>
<dbReference type="PANTHER" id="PTHR10520:SF12">
    <property type="entry name" value="TRIFUNCTIONAL PURINE BIOSYNTHETIC PROTEIN ADENOSINE-3"/>
    <property type="match status" value="1"/>
</dbReference>
<evidence type="ECO:0000256" key="15">
    <source>
        <dbReference type="PROSITE-ProRule" id="PRU00409"/>
    </source>
</evidence>
<keyword evidence="8 15" id="KW-0067">ATP-binding</keyword>
<gene>
    <name evidence="17" type="primary">ADE1_1</name>
    <name evidence="17" type="ORF">EC957_006550</name>
</gene>
<keyword evidence="6 15" id="KW-0547">Nucleotide-binding</keyword>
<evidence type="ECO:0000256" key="4">
    <source>
        <dbReference type="ARBA" id="ARBA00022598"/>
    </source>
</evidence>
<feature type="domain" description="ATP-grasp" evidence="16">
    <location>
        <begin position="113"/>
        <end position="321"/>
    </location>
</feature>
<dbReference type="Gene3D" id="3.30.1490.20">
    <property type="entry name" value="ATP-grasp fold, A domain"/>
    <property type="match status" value="1"/>
</dbReference>